<dbReference type="RefSeq" id="WP_386409952.1">
    <property type="nucleotide sequence ID" value="NZ_JBHTJH010000017.1"/>
</dbReference>
<dbReference type="Gene3D" id="2.60.450.10">
    <property type="entry name" value="Lipopolysaccharide (LPS) transport protein A like domain"/>
    <property type="match status" value="1"/>
</dbReference>
<sequence>MQYLFKYISFSIVAVVSATMLFSCGSDFKEVQKINVTSLAPAGIAEDVKLVYTDSAKVKAILTSPLNKDFSNQPFRYSEFPEGVKVEFFDENNNKSVVTADYGILYTQTNLVDLQGNVVLNTHDGNVLKTQQLFWDQGDEWIFTEKKFTFNGPEQQMNAFRLDVNRDFSIISTGPLTDGEVNIDQ</sequence>
<keyword evidence="2" id="KW-1185">Reference proteome</keyword>
<comment type="caution">
    <text evidence="1">The sequence shown here is derived from an EMBL/GenBank/DDBJ whole genome shotgun (WGS) entry which is preliminary data.</text>
</comment>
<name>A0ABW3D0U2_9FLAO</name>
<proteinExistence type="predicted"/>
<accession>A0ABW3D0U2</accession>
<evidence type="ECO:0000313" key="1">
    <source>
        <dbReference type="EMBL" id="MFD0863690.1"/>
    </source>
</evidence>
<reference evidence="2" key="1">
    <citation type="journal article" date="2019" name="Int. J. Syst. Evol. Microbiol.">
        <title>The Global Catalogue of Microorganisms (GCM) 10K type strain sequencing project: providing services to taxonomists for standard genome sequencing and annotation.</title>
        <authorList>
            <consortium name="The Broad Institute Genomics Platform"/>
            <consortium name="The Broad Institute Genome Sequencing Center for Infectious Disease"/>
            <person name="Wu L."/>
            <person name="Ma J."/>
        </authorList>
    </citation>
    <scope>NUCLEOTIDE SEQUENCE [LARGE SCALE GENOMIC DNA]</scope>
    <source>
        <strain evidence="2">CCUG 62952</strain>
    </source>
</reference>
<protein>
    <submittedName>
        <fullName evidence="1">LPS export ABC transporter periplasmic protein LptC</fullName>
    </submittedName>
</protein>
<gene>
    <name evidence="1" type="primary">lptC</name>
    <name evidence="1" type="ORF">ACFQ1M_15860</name>
</gene>
<evidence type="ECO:0000313" key="2">
    <source>
        <dbReference type="Proteomes" id="UP001596978"/>
    </source>
</evidence>
<dbReference type="PROSITE" id="PS51257">
    <property type="entry name" value="PROKAR_LIPOPROTEIN"/>
    <property type="match status" value="1"/>
</dbReference>
<dbReference type="Pfam" id="PF06835">
    <property type="entry name" value="LptC"/>
    <property type="match status" value="1"/>
</dbReference>
<dbReference type="NCBIfam" id="TIGR04409">
    <property type="entry name" value="LptC_YrbK"/>
    <property type="match status" value="1"/>
</dbReference>
<dbReference type="InterPro" id="IPR026265">
    <property type="entry name" value="LptC"/>
</dbReference>
<dbReference type="Proteomes" id="UP001596978">
    <property type="component" value="Unassembled WGS sequence"/>
</dbReference>
<dbReference type="InterPro" id="IPR010664">
    <property type="entry name" value="LipoPS_assembly_LptC-rel"/>
</dbReference>
<dbReference type="EMBL" id="JBHTJH010000017">
    <property type="protein sequence ID" value="MFD0863690.1"/>
    <property type="molecule type" value="Genomic_DNA"/>
</dbReference>
<organism evidence="1 2">
    <name type="scientific">Sungkyunkwania multivorans</name>
    <dbReference type="NCBI Taxonomy" id="1173618"/>
    <lineage>
        <taxon>Bacteria</taxon>
        <taxon>Pseudomonadati</taxon>
        <taxon>Bacteroidota</taxon>
        <taxon>Flavobacteriia</taxon>
        <taxon>Flavobacteriales</taxon>
        <taxon>Flavobacteriaceae</taxon>
        <taxon>Sungkyunkwania</taxon>
    </lineage>
</organism>